<dbReference type="EMBL" id="CP012159">
    <property type="protein sequence ID" value="AKT41899.1"/>
    <property type="molecule type" value="Genomic_DNA"/>
</dbReference>
<evidence type="ECO:0000313" key="3">
    <source>
        <dbReference type="EMBL" id="AKT41899.1"/>
    </source>
</evidence>
<dbReference type="AlphaFoldDB" id="A0A0K1EM12"/>
<dbReference type="KEGG" id="ccro:CMC5_061210"/>
<feature type="transmembrane region" description="Helical" evidence="2">
    <location>
        <begin position="199"/>
        <end position="221"/>
    </location>
</feature>
<keyword evidence="4" id="KW-1185">Reference proteome</keyword>
<feature type="region of interest" description="Disordered" evidence="1">
    <location>
        <begin position="1"/>
        <end position="50"/>
    </location>
</feature>
<keyword evidence="2" id="KW-1133">Transmembrane helix</keyword>
<protein>
    <submittedName>
        <fullName evidence="3">Uncharacterized protein</fullName>
    </submittedName>
</protein>
<evidence type="ECO:0000256" key="1">
    <source>
        <dbReference type="SAM" id="MobiDB-lite"/>
    </source>
</evidence>
<dbReference type="Proteomes" id="UP000067626">
    <property type="component" value="Chromosome"/>
</dbReference>
<name>A0A0K1EM12_CHOCO</name>
<dbReference type="STRING" id="52.CMC5_061210"/>
<feature type="compositionally biased region" description="Polar residues" evidence="1">
    <location>
        <begin position="32"/>
        <end position="44"/>
    </location>
</feature>
<accession>A0A0K1EM12</accession>
<evidence type="ECO:0000313" key="4">
    <source>
        <dbReference type="Proteomes" id="UP000067626"/>
    </source>
</evidence>
<evidence type="ECO:0000256" key="2">
    <source>
        <dbReference type="SAM" id="Phobius"/>
    </source>
</evidence>
<feature type="transmembrane region" description="Helical" evidence="2">
    <location>
        <begin position="117"/>
        <end position="133"/>
    </location>
</feature>
<keyword evidence="2" id="KW-0812">Transmembrane</keyword>
<sequence length="271" mass="27327">MYGHRKPHNNLAPEGGEEQRMVQRMKGDSLNEGGSRNLEGSGSPDTGRARAAAAMHRRMRAAVALGRERLGRTRGGRFGLFAAMGVALGQGALLALLQDGTSAAPALDGTLRSAAQWLAWMGAGPLALAAANDRPGADRSEGIEVLAASRGTYPATFHAAQTLAAMQMVALVIAAPVLLLALLGAGLSSTPAGAMRALGLGGGVLAFAVTTGILLGGLASISGRIAGPRGRSLLAAIVLVPWILADLAGNARWSIPGALDAFLSLATGGAS</sequence>
<proteinExistence type="predicted"/>
<reference evidence="3 4" key="1">
    <citation type="submission" date="2015-07" db="EMBL/GenBank/DDBJ databases">
        <title>Genome analysis of myxobacterium Chondromyces crocatus Cm c5 reveals a high potential for natural compound synthesis and the genetic basis for the loss of fruiting body formation.</title>
        <authorList>
            <person name="Zaburannyi N."/>
            <person name="Bunk B."/>
            <person name="Maier J."/>
            <person name="Overmann J."/>
            <person name="Mueller R."/>
        </authorList>
    </citation>
    <scope>NUCLEOTIDE SEQUENCE [LARGE SCALE GENOMIC DNA]</scope>
    <source>
        <strain evidence="3 4">Cm c5</strain>
    </source>
</reference>
<feature type="transmembrane region" description="Helical" evidence="2">
    <location>
        <begin position="78"/>
        <end position="97"/>
    </location>
</feature>
<gene>
    <name evidence="3" type="ORF">CMC5_061210</name>
</gene>
<feature type="compositionally biased region" description="Basic and acidic residues" evidence="1">
    <location>
        <begin position="17"/>
        <end position="29"/>
    </location>
</feature>
<organism evidence="3 4">
    <name type="scientific">Chondromyces crocatus</name>
    <dbReference type="NCBI Taxonomy" id="52"/>
    <lineage>
        <taxon>Bacteria</taxon>
        <taxon>Pseudomonadati</taxon>
        <taxon>Myxococcota</taxon>
        <taxon>Polyangia</taxon>
        <taxon>Polyangiales</taxon>
        <taxon>Polyangiaceae</taxon>
        <taxon>Chondromyces</taxon>
    </lineage>
</organism>
<keyword evidence="2" id="KW-0472">Membrane</keyword>
<feature type="transmembrane region" description="Helical" evidence="2">
    <location>
        <begin position="168"/>
        <end position="187"/>
    </location>
</feature>
<feature type="transmembrane region" description="Helical" evidence="2">
    <location>
        <begin position="233"/>
        <end position="255"/>
    </location>
</feature>